<dbReference type="Pfam" id="PF07727">
    <property type="entry name" value="RVT_2"/>
    <property type="match status" value="1"/>
</dbReference>
<name>A0AB40C6A6_DIOCR</name>
<sequence length="219" mass="25437">MKEEMEAIHRNKTWELIRLPEGKKRGWCIHQLDVKMAFLNGDLKEEMISSTWGRSIVMSKEFKERMMNMFEMSDLVSLKYFLGLEVRQLKETLMVSQRRYAEELLRNAGMLNCKPVSSPINSNEKLKVEDGSGKVNSSKYRKMVGGLLYLIHTRPDIMYDVSVTSRFMQSPTMHHYGAVKRILRYISGTMDFGIHYTKCDELKLVGYSDSDWGGSPDDR</sequence>
<accession>A0AB40C6A6</accession>
<proteinExistence type="predicted"/>
<feature type="domain" description="Reverse transcriptase Ty1/copia-type" evidence="1">
    <location>
        <begin position="53"/>
        <end position="120"/>
    </location>
</feature>
<organism evidence="2 3">
    <name type="scientific">Dioscorea cayennensis subsp. rotundata</name>
    <name type="common">White Guinea yam</name>
    <name type="synonym">Dioscorea rotundata</name>
    <dbReference type="NCBI Taxonomy" id="55577"/>
    <lineage>
        <taxon>Eukaryota</taxon>
        <taxon>Viridiplantae</taxon>
        <taxon>Streptophyta</taxon>
        <taxon>Embryophyta</taxon>
        <taxon>Tracheophyta</taxon>
        <taxon>Spermatophyta</taxon>
        <taxon>Magnoliopsida</taxon>
        <taxon>Liliopsida</taxon>
        <taxon>Dioscoreales</taxon>
        <taxon>Dioscoreaceae</taxon>
        <taxon>Dioscorea</taxon>
    </lineage>
</organism>
<dbReference type="PANTHER" id="PTHR11439">
    <property type="entry name" value="GAG-POL-RELATED RETROTRANSPOSON"/>
    <property type="match status" value="1"/>
</dbReference>
<protein>
    <submittedName>
        <fullName evidence="3">Uncharacterized mitochondrial protein AtMg00810-like</fullName>
    </submittedName>
</protein>
<gene>
    <name evidence="3" type="primary">LOC120271729</name>
</gene>
<dbReference type="GeneID" id="120271729"/>
<dbReference type="AlphaFoldDB" id="A0AB40C6A6"/>
<dbReference type="RefSeq" id="XP_039134341.1">
    <property type="nucleotide sequence ID" value="XM_039278407.1"/>
</dbReference>
<dbReference type="InterPro" id="IPR013103">
    <property type="entry name" value="RVT_2"/>
</dbReference>
<reference evidence="3" key="1">
    <citation type="submission" date="2025-08" db="UniProtKB">
        <authorList>
            <consortium name="RefSeq"/>
        </authorList>
    </citation>
    <scope>IDENTIFICATION</scope>
</reference>
<dbReference type="Proteomes" id="UP001515500">
    <property type="component" value="Chromosome 11"/>
</dbReference>
<evidence type="ECO:0000313" key="3">
    <source>
        <dbReference type="RefSeq" id="XP_039134341.1"/>
    </source>
</evidence>
<evidence type="ECO:0000313" key="2">
    <source>
        <dbReference type="Proteomes" id="UP001515500"/>
    </source>
</evidence>
<dbReference type="PANTHER" id="PTHR11439:SF463">
    <property type="entry name" value="REVERSE TRANSCRIPTASE TY1_COPIA-TYPE DOMAIN-CONTAINING PROTEIN"/>
    <property type="match status" value="1"/>
</dbReference>
<evidence type="ECO:0000259" key="1">
    <source>
        <dbReference type="Pfam" id="PF07727"/>
    </source>
</evidence>
<keyword evidence="2" id="KW-1185">Reference proteome</keyword>